<dbReference type="AlphaFoldDB" id="A0A7Y6A6Z3"/>
<dbReference type="PROSITE" id="PS51186">
    <property type="entry name" value="GNAT"/>
    <property type="match status" value="1"/>
</dbReference>
<dbReference type="InterPro" id="IPR051531">
    <property type="entry name" value="N-acetyltransferase"/>
</dbReference>
<evidence type="ECO:0000259" key="1">
    <source>
        <dbReference type="PROSITE" id="PS51186"/>
    </source>
</evidence>
<dbReference type="InterPro" id="IPR016181">
    <property type="entry name" value="Acyl_CoA_acyltransferase"/>
</dbReference>
<dbReference type="SUPFAM" id="SSF55729">
    <property type="entry name" value="Acyl-CoA N-acyltransferases (Nat)"/>
    <property type="match status" value="1"/>
</dbReference>
<dbReference type="GO" id="GO:0016747">
    <property type="term" value="F:acyltransferase activity, transferring groups other than amino-acyl groups"/>
    <property type="evidence" value="ECO:0007669"/>
    <property type="project" value="InterPro"/>
</dbReference>
<keyword evidence="3" id="KW-1185">Reference proteome</keyword>
<dbReference type="CDD" id="cd04301">
    <property type="entry name" value="NAT_SF"/>
    <property type="match status" value="1"/>
</dbReference>
<evidence type="ECO:0000313" key="3">
    <source>
        <dbReference type="Proteomes" id="UP000565724"/>
    </source>
</evidence>
<gene>
    <name evidence="2" type="ORF">HP550_20620</name>
</gene>
<keyword evidence="2" id="KW-0808">Transferase</keyword>
<organism evidence="2 3">
    <name type="scientific">Cellulomonas humilata</name>
    <dbReference type="NCBI Taxonomy" id="144055"/>
    <lineage>
        <taxon>Bacteria</taxon>
        <taxon>Bacillati</taxon>
        <taxon>Actinomycetota</taxon>
        <taxon>Actinomycetes</taxon>
        <taxon>Micrococcales</taxon>
        <taxon>Cellulomonadaceae</taxon>
        <taxon>Cellulomonas</taxon>
    </lineage>
</organism>
<dbReference type="PANTHER" id="PTHR43792">
    <property type="entry name" value="GNAT FAMILY, PUTATIVE (AFU_ORTHOLOGUE AFUA_3G00765)-RELATED-RELATED"/>
    <property type="match status" value="1"/>
</dbReference>
<dbReference type="RefSeq" id="WP_175349566.1">
    <property type="nucleotide sequence ID" value="NZ_JABMCI010000071.1"/>
</dbReference>
<reference evidence="2 3" key="1">
    <citation type="submission" date="2020-05" db="EMBL/GenBank/DDBJ databases">
        <title>Genome Sequencing of Type Strains.</title>
        <authorList>
            <person name="Lemaire J.F."/>
            <person name="Inderbitzin P."/>
            <person name="Gregorio O.A."/>
            <person name="Collins S.B."/>
            <person name="Wespe N."/>
            <person name="Knight-Connoni V."/>
        </authorList>
    </citation>
    <scope>NUCLEOTIDE SEQUENCE [LARGE SCALE GENOMIC DNA]</scope>
    <source>
        <strain evidence="2 3">ATCC 25174</strain>
    </source>
</reference>
<proteinExistence type="predicted"/>
<feature type="domain" description="N-acetyltransferase" evidence="1">
    <location>
        <begin position="12"/>
        <end position="166"/>
    </location>
</feature>
<dbReference type="EMBL" id="JABMCI010000071">
    <property type="protein sequence ID" value="NUU19654.1"/>
    <property type="molecule type" value="Genomic_DNA"/>
</dbReference>
<dbReference type="InterPro" id="IPR000182">
    <property type="entry name" value="GNAT_dom"/>
</dbReference>
<dbReference type="Gene3D" id="3.40.630.30">
    <property type="match status" value="1"/>
</dbReference>
<evidence type="ECO:0000313" key="2">
    <source>
        <dbReference type="EMBL" id="NUU19654.1"/>
    </source>
</evidence>
<accession>A0A7Y6A6Z3</accession>
<protein>
    <submittedName>
        <fullName evidence="2">GNAT family N-acetyltransferase</fullName>
    </submittedName>
</protein>
<sequence length="172" mass="18739">MELPGVLDLPGARLRALREDDWALDHSLSRVADVAQWTYYPADVGVDEARERVARSLTQRAEGRGGRFVVERSGVPLGTIGLSLRVDGPHLYYAFLPAGRGLGLATEAVRALSRWALEHGADVVHARTMVGNVASEGVLERASFDRGPLDVEPDGVSVTRWSRRADSQPTLK</sequence>
<dbReference type="Pfam" id="PF13302">
    <property type="entry name" value="Acetyltransf_3"/>
    <property type="match status" value="1"/>
</dbReference>
<comment type="caution">
    <text evidence="2">The sequence shown here is derived from an EMBL/GenBank/DDBJ whole genome shotgun (WGS) entry which is preliminary data.</text>
</comment>
<name>A0A7Y6A6Z3_9CELL</name>
<dbReference type="Proteomes" id="UP000565724">
    <property type="component" value="Unassembled WGS sequence"/>
</dbReference>